<evidence type="ECO:0000313" key="1">
    <source>
        <dbReference type="EMBL" id="BAQ49532.1"/>
    </source>
</evidence>
<dbReference type="EMBL" id="AP014705">
    <property type="protein sequence ID" value="BAQ49532.1"/>
    <property type="molecule type" value="Genomic_DNA"/>
</dbReference>
<geneLocation type="plasmid" evidence="2">
    <name>pMaq22A_1p DNA</name>
</geneLocation>
<reference evidence="1 2" key="1">
    <citation type="journal article" date="2015" name="Genome Announc.">
        <title>Complete Genome Sequence of Methylobacterium aquaticum Strain 22A, Isolated from Racomitrium japonicum Moss.</title>
        <authorList>
            <person name="Tani A."/>
            <person name="Ogura Y."/>
            <person name="Hayashi T."/>
            <person name="Kimbara K."/>
        </authorList>
    </citation>
    <scope>NUCLEOTIDE SEQUENCE [LARGE SCALE GENOMIC DNA]</scope>
    <source>
        <strain evidence="1 2">MA-22A</strain>
        <plasmid evidence="2">Plasmid pMaq22A_1p DNA</plasmid>
    </source>
</reference>
<proteinExistence type="predicted"/>
<organism evidence="1 2">
    <name type="scientific">Methylobacterium aquaticum</name>
    <dbReference type="NCBI Taxonomy" id="270351"/>
    <lineage>
        <taxon>Bacteria</taxon>
        <taxon>Pseudomonadati</taxon>
        <taxon>Pseudomonadota</taxon>
        <taxon>Alphaproteobacteria</taxon>
        <taxon>Hyphomicrobiales</taxon>
        <taxon>Methylobacteriaceae</taxon>
        <taxon>Methylobacterium</taxon>
    </lineage>
</organism>
<dbReference type="AlphaFoldDB" id="A0A0C6FR21"/>
<sequence>MHPGAQAPGWFGRIDCDVAAAVSHRPRVLFQVTTYPPAEVAPSQVVDSRILVVSAGQDVCILDSRSR</sequence>
<gene>
    <name evidence="1" type="ORF">Maq22A_1p36675</name>
</gene>
<keyword evidence="1" id="KW-0614">Plasmid</keyword>
<reference evidence="2" key="2">
    <citation type="submission" date="2015-01" db="EMBL/GenBank/DDBJ databases">
        <title>Complete genome sequence of Methylobacterium aquaticum strain 22A.</title>
        <authorList>
            <person name="Tani A."/>
            <person name="Ogura Y."/>
            <person name="Hayashi T."/>
        </authorList>
    </citation>
    <scope>NUCLEOTIDE SEQUENCE [LARGE SCALE GENOMIC DNA]</scope>
    <source>
        <strain evidence="2">MA-22A</strain>
        <plasmid evidence="2">Plasmid pMaq22A_1p DNA</plasmid>
    </source>
</reference>
<dbReference type="Proteomes" id="UP000061432">
    <property type="component" value="Plasmid pMaq22A_1p"/>
</dbReference>
<protein>
    <submittedName>
        <fullName evidence="1">Uncharacterized protein</fullName>
    </submittedName>
</protein>
<dbReference type="KEGG" id="maqu:Maq22A_1p36675"/>
<evidence type="ECO:0000313" key="2">
    <source>
        <dbReference type="Proteomes" id="UP000061432"/>
    </source>
</evidence>
<accession>A0A0C6FR21</accession>
<name>A0A0C6FR21_9HYPH</name>
<dbReference type="PATRIC" id="fig|270351.10.peg.6612"/>